<protein>
    <submittedName>
        <fullName evidence="1">Uncharacterized protein</fullName>
    </submittedName>
</protein>
<dbReference type="AlphaFoldDB" id="A0A1U7N2I9"/>
<reference evidence="1 2" key="1">
    <citation type="submission" date="2016-10" db="EMBL/GenBank/DDBJ databases">
        <title>Comparative genomics uncovers the prolific and rare metabolic potential of the cyanobacterial genus Moorea.</title>
        <authorList>
            <person name="Leao T."/>
            <person name="Castelao G."/>
            <person name="Korobeynikov A."/>
            <person name="Monroe E.A."/>
            <person name="Podell S."/>
            <person name="Glukhov E."/>
            <person name="Allen E."/>
            <person name="Gerwick W.H."/>
            <person name="Gerwick L."/>
        </authorList>
    </citation>
    <scope>NUCLEOTIDE SEQUENCE [LARGE SCALE GENOMIC DNA]</scope>
    <source>
        <strain evidence="1 2">PNG5-198</strain>
    </source>
</reference>
<evidence type="ECO:0000313" key="1">
    <source>
        <dbReference type="EMBL" id="OLT60177.1"/>
    </source>
</evidence>
<dbReference type="Proteomes" id="UP000186657">
    <property type="component" value="Unassembled WGS sequence"/>
</dbReference>
<accession>A0A1U7N2I9</accession>
<organism evidence="1 2">
    <name type="scientific">Moorena bouillonii PNG</name>
    <dbReference type="NCBI Taxonomy" id="568701"/>
    <lineage>
        <taxon>Bacteria</taxon>
        <taxon>Bacillati</taxon>
        <taxon>Cyanobacteriota</taxon>
        <taxon>Cyanophyceae</taxon>
        <taxon>Coleofasciculales</taxon>
        <taxon>Coleofasciculaceae</taxon>
        <taxon>Moorena</taxon>
    </lineage>
</organism>
<dbReference type="RefSeq" id="WP_075900190.1">
    <property type="nucleotide sequence ID" value="NZ_MKZS01000001.1"/>
</dbReference>
<keyword evidence="2" id="KW-1185">Reference proteome</keyword>
<proteinExistence type="predicted"/>
<dbReference type="EMBL" id="MKZS01000001">
    <property type="protein sequence ID" value="OLT60177.1"/>
    <property type="molecule type" value="Genomic_DNA"/>
</dbReference>
<gene>
    <name evidence="1" type="ORF">BJP37_15250</name>
</gene>
<sequence>MSKISETYAAWCFRLKLLKTDFKSRNQLPDDGYRVLSNTPGSEEPIVLTLAQVFNNQISLFPYTRGSIE</sequence>
<name>A0A1U7N2I9_9CYAN</name>
<comment type="caution">
    <text evidence="1">The sequence shown here is derived from an EMBL/GenBank/DDBJ whole genome shotgun (WGS) entry which is preliminary data.</text>
</comment>
<evidence type="ECO:0000313" key="2">
    <source>
        <dbReference type="Proteomes" id="UP000186657"/>
    </source>
</evidence>